<protein>
    <submittedName>
        <fullName evidence="1">Uncharacterized protein</fullName>
    </submittedName>
</protein>
<organism evidence="1 2">
    <name type="scientific">Microvirga splendida</name>
    <dbReference type="NCBI Taxonomy" id="2795727"/>
    <lineage>
        <taxon>Bacteria</taxon>
        <taxon>Pseudomonadati</taxon>
        <taxon>Pseudomonadota</taxon>
        <taxon>Alphaproteobacteria</taxon>
        <taxon>Hyphomicrobiales</taxon>
        <taxon>Methylobacteriaceae</taxon>
        <taxon>Microvirga</taxon>
    </lineage>
</organism>
<accession>A0ABS0Y5K5</accession>
<keyword evidence="2" id="KW-1185">Reference proteome</keyword>
<sequence length="73" mass="8480">MGEWVDFERWKECPQLQRPGYVFEVMNAEGQSLFTTCEVPLRLPSGWTSAPVRFRLVEAPKPRHSSPIPRPRP</sequence>
<dbReference type="RefSeq" id="WP_199050803.1">
    <property type="nucleotide sequence ID" value="NZ_JAELXT010000027.1"/>
</dbReference>
<dbReference type="Proteomes" id="UP000620670">
    <property type="component" value="Unassembled WGS sequence"/>
</dbReference>
<evidence type="ECO:0000313" key="2">
    <source>
        <dbReference type="Proteomes" id="UP000620670"/>
    </source>
</evidence>
<comment type="caution">
    <text evidence="1">The sequence shown here is derived from an EMBL/GenBank/DDBJ whole genome shotgun (WGS) entry which is preliminary data.</text>
</comment>
<reference evidence="2" key="1">
    <citation type="submission" date="2020-12" db="EMBL/GenBank/DDBJ databases">
        <title>Hymenobacter sp.</title>
        <authorList>
            <person name="Kim M.K."/>
        </authorList>
    </citation>
    <scope>NUCLEOTIDE SEQUENCE [LARGE SCALE GENOMIC DNA]</scope>
    <source>
        <strain evidence="2">BT325</strain>
    </source>
</reference>
<evidence type="ECO:0000313" key="1">
    <source>
        <dbReference type="EMBL" id="MBJ6127581.1"/>
    </source>
</evidence>
<name>A0ABS0Y5K5_9HYPH</name>
<dbReference type="EMBL" id="JAELXT010000027">
    <property type="protein sequence ID" value="MBJ6127581.1"/>
    <property type="molecule type" value="Genomic_DNA"/>
</dbReference>
<proteinExistence type="predicted"/>
<gene>
    <name evidence="1" type="ORF">JAO75_19445</name>
</gene>